<evidence type="ECO:0000256" key="6">
    <source>
        <dbReference type="ARBA" id="ARBA00039017"/>
    </source>
</evidence>
<dbReference type="RefSeq" id="WP_007322918.1">
    <property type="nucleotide sequence ID" value="NZ_BAEE01000063.1"/>
</dbReference>
<dbReference type="GO" id="GO:0008936">
    <property type="term" value="F:nicotinamidase activity"/>
    <property type="evidence" value="ECO:0007669"/>
    <property type="project" value="UniProtKB-EC"/>
</dbReference>
<dbReference type="SUPFAM" id="SSF52499">
    <property type="entry name" value="Isochorismatase-like hydrolases"/>
    <property type="match status" value="1"/>
</dbReference>
<evidence type="ECO:0000256" key="2">
    <source>
        <dbReference type="ARBA" id="ARBA00022642"/>
    </source>
</evidence>
<sequence>MTSKALIIVDVQYDFCEGGSLAVAGGLDLAERLRSALRDERFLAEYDLVVTTQDWHIDPGEHFAAEGVEPDFRTSWPVHCVAESDGARIIDDLEDELGRIDSVPVIRVFKGHYSAAYSGFEGITPDDELLVERLRAHGITDVDVVGIATDYCVKETARQAAEAGFRTTVLENYAVGIDEAAVRELYAGGFAELGVAVR</sequence>
<evidence type="ECO:0000313" key="9">
    <source>
        <dbReference type="EMBL" id="GAB10843.1"/>
    </source>
</evidence>
<comment type="pathway">
    <text evidence="5">Cofactor biosynthesis; nicotinate biosynthesis; nicotinate from nicotinamide: step 1/1.</text>
</comment>
<keyword evidence="3" id="KW-0479">Metal-binding</keyword>
<keyword evidence="10" id="KW-1185">Reference proteome</keyword>
<evidence type="ECO:0000256" key="3">
    <source>
        <dbReference type="ARBA" id="ARBA00022723"/>
    </source>
</evidence>
<protein>
    <recommendedName>
        <fullName evidence="6">nicotinamidase</fullName>
        <ecNumber evidence="6">3.5.1.19</ecNumber>
    </recommendedName>
    <alternativeName>
        <fullName evidence="7">Nicotinamide deamidase</fullName>
    </alternativeName>
</protein>
<dbReference type="GO" id="GO:0019363">
    <property type="term" value="P:pyridine nucleotide biosynthetic process"/>
    <property type="evidence" value="ECO:0007669"/>
    <property type="project" value="UniProtKB-KW"/>
</dbReference>
<evidence type="ECO:0000256" key="7">
    <source>
        <dbReference type="ARBA" id="ARBA00043224"/>
    </source>
</evidence>
<dbReference type="PANTHER" id="PTHR11080:SF2">
    <property type="entry name" value="LD05707P"/>
    <property type="match status" value="1"/>
</dbReference>
<evidence type="ECO:0000256" key="5">
    <source>
        <dbReference type="ARBA" id="ARBA00037900"/>
    </source>
</evidence>
<dbReference type="EC" id="3.5.1.19" evidence="6"/>
<keyword evidence="2" id="KW-0662">Pyridine nucleotide biosynthesis</keyword>
<organism evidence="9 10">
    <name type="scientific">Gordonia araii NBRC 100433</name>
    <dbReference type="NCBI Taxonomy" id="1073574"/>
    <lineage>
        <taxon>Bacteria</taxon>
        <taxon>Bacillati</taxon>
        <taxon>Actinomycetota</taxon>
        <taxon>Actinomycetes</taxon>
        <taxon>Mycobacteriales</taxon>
        <taxon>Gordoniaceae</taxon>
        <taxon>Gordonia</taxon>
    </lineage>
</organism>
<dbReference type="Gene3D" id="3.40.50.850">
    <property type="entry name" value="Isochorismatase-like"/>
    <property type="match status" value="1"/>
</dbReference>
<dbReference type="InterPro" id="IPR000868">
    <property type="entry name" value="Isochorismatase-like_dom"/>
</dbReference>
<feature type="domain" description="Isochorismatase-like" evidence="8">
    <location>
        <begin position="5"/>
        <end position="176"/>
    </location>
</feature>
<dbReference type="PANTHER" id="PTHR11080">
    <property type="entry name" value="PYRAZINAMIDASE/NICOTINAMIDASE"/>
    <property type="match status" value="1"/>
</dbReference>
<proteinExistence type="inferred from homology"/>
<dbReference type="STRING" id="1073574.GOARA_063_00420"/>
<dbReference type="EMBL" id="BAEE01000063">
    <property type="protein sequence ID" value="GAB10843.1"/>
    <property type="molecule type" value="Genomic_DNA"/>
</dbReference>
<reference evidence="9 10" key="1">
    <citation type="submission" date="2011-11" db="EMBL/GenBank/DDBJ databases">
        <title>Whole genome shotgun sequence of Gordonia araii NBRC 100433.</title>
        <authorList>
            <person name="Yoshida Y."/>
            <person name="Hosoyama A."/>
            <person name="Tsuchikane K."/>
            <person name="Katsumata H."/>
            <person name="Yamazaki S."/>
            <person name="Fujita N."/>
        </authorList>
    </citation>
    <scope>NUCLEOTIDE SEQUENCE [LARGE SCALE GENOMIC DNA]</scope>
    <source>
        <strain evidence="9 10">NBRC 100433</strain>
    </source>
</reference>
<dbReference type="Proteomes" id="UP000035088">
    <property type="component" value="Unassembled WGS sequence"/>
</dbReference>
<dbReference type="InterPro" id="IPR052347">
    <property type="entry name" value="Isochorismatase_Nicotinamidase"/>
</dbReference>
<dbReference type="InterPro" id="IPR036380">
    <property type="entry name" value="Isochorismatase-like_sf"/>
</dbReference>
<gene>
    <name evidence="9" type="primary">pncA</name>
    <name evidence="9" type="ORF">GOARA_063_00420</name>
</gene>
<evidence type="ECO:0000259" key="8">
    <source>
        <dbReference type="Pfam" id="PF00857"/>
    </source>
</evidence>
<evidence type="ECO:0000256" key="1">
    <source>
        <dbReference type="ARBA" id="ARBA00006336"/>
    </source>
</evidence>
<comment type="caution">
    <text evidence="9">The sequence shown here is derived from an EMBL/GenBank/DDBJ whole genome shotgun (WGS) entry which is preliminary data.</text>
</comment>
<dbReference type="AlphaFoldDB" id="G7H4R8"/>
<name>G7H4R8_9ACTN</name>
<evidence type="ECO:0000256" key="4">
    <source>
        <dbReference type="ARBA" id="ARBA00022801"/>
    </source>
</evidence>
<comment type="similarity">
    <text evidence="1">Belongs to the isochorismatase family.</text>
</comment>
<keyword evidence="4" id="KW-0378">Hydrolase</keyword>
<dbReference type="Pfam" id="PF00857">
    <property type="entry name" value="Isochorismatase"/>
    <property type="match status" value="1"/>
</dbReference>
<dbReference type="OrthoDB" id="9791276at2"/>
<dbReference type="GO" id="GO:0046872">
    <property type="term" value="F:metal ion binding"/>
    <property type="evidence" value="ECO:0007669"/>
    <property type="project" value="UniProtKB-KW"/>
</dbReference>
<accession>G7H4R8</accession>
<evidence type="ECO:0000313" key="10">
    <source>
        <dbReference type="Proteomes" id="UP000035088"/>
    </source>
</evidence>